<dbReference type="Proteomes" id="UP001303046">
    <property type="component" value="Unassembled WGS sequence"/>
</dbReference>
<evidence type="ECO:0000313" key="3">
    <source>
        <dbReference type="Proteomes" id="UP001303046"/>
    </source>
</evidence>
<feature type="transmembrane region" description="Helical" evidence="1">
    <location>
        <begin position="20"/>
        <end position="46"/>
    </location>
</feature>
<gene>
    <name evidence="2" type="primary">Necator_chrIV.g14766</name>
    <name evidence="2" type="ORF">RB195_001471</name>
</gene>
<reference evidence="2 3" key="1">
    <citation type="submission" date="2023-08" db="EMBL/GenBank/DDBJ databases">
        <title>A Necator americanus chromosomal reference genome.</title>
        <authorList>
            <person name="Ilik V."/>
            <person name="Petrzelkova K.J."/>
            <person name="Pardy F."/>
            <person name="Fuh T."/>
            <person name="Niatou-Singa F.S."/>
            <person name="Gouil Q."/>
            <person name="Baker L."/>
            <person name="Ritchie M.E."/>
            <person name="Jex A.R."/>
            <person name="Gazzola D."/>
            <person name="Li H."/>
            <person name="Toshio Fujiwara R."/>
            <person name="Zhan B."/>
            <person name="Aroian R.V."/>
            <person name="Pafco B."/>
            <person name="Schwarz E.M."/>
        </authorList>
    </citation>
    <scope>NUCLEOTIDE SEQUENCE [LARGE SCALE GENOMIC DNA]</scope>
    <source>
        <strain evidence="2 3">Aroian</strain>
        <tissue evidence="2">Whole animal</tissue>
    </source>
</reference>
<comment type="caution">
    <text evidence="2">The sequence shown here is derived from an EMBL/GenBank/DDBJ whole genome shotgun (WGS) entry which is preliminary data.</text>
</comment>
<accession>A0ABR1DEG7</accession>
<keyword evidence="1" id="KW-0472">Membrane</keyword>
<protein>
    <recommendedName>
        <fullName evidence="4">G-protein coupled receptors family 1 profile domain-containing protein</fullName>
    </recommendedName>
</protein>
<organism evidence="2 3">
    <name type="scientific">Necator americanus</name>
    <name type="common">Human hookworm</name>
    <dbReference type="NCBI Taxonomy" id="51031"/>
    <lineage>
        <taxon>Eukaryota</taxon>
        <taxon>Metazoa</taxon>
        <taxon>Ecdysozoa</taxon>
        <taxon>Nematoda</taxon>
        <taxon>Chromadorea</taxon>
        <taxon>Rhabditida</taxon>
        <taxon>Rhabditina</taxon>
        <taxon>Rhabditomorpha</taxon>
        <taxon>Strongyloidea</taxon>
        <taxon>Ancylostomatidae</taxon>
        <taxon>Bunostominae</taxon>
        <taxon>Necator</taxon>
    </lineage>
</organism>
<dbReference type="EMBL" id="JAVFWL010000004">
    <property type="protein sequence ID" value="KAK6748866.1"/>
    <property type="molecule type" value="Genomic_DNA"/>
</dbReference>
<evidence type="ECO:0008006" key="4">
    <source>
        <dbReference type="Google" id="ProtNLM"/>
    </source>
</evidence>
<keyword evidence="3" id="KW-1185">Reference proteome</keyword>
<name>A0ABR1DEG7_NECAM</name>
<keyword evidence="1" id="KW-1133">Transmembrane helix</keyword>
<proteinExistence type="predicted"/>
<evidence type="ECO:0000256" key="1">
    <source>
        <dbReference type="SAM" id="Phobius"/>
    </source>
</evidence>
<evidence type="ECO:0000313" key="2">
    <source>
        <dbReference type="EMBL" id="KAK6748866.1"/>
    </source>
</evidence>
<keyword evidence="1" id="KW-0812">Transmembrane</keyword>
<sequence>MQLTYEWKDGKWRHLRSRSYNIRIISAVIIAVLVIITATVIIRTAFGMRKAVKDLRDRNTFSNAGLLAFTALDCLLCAEASLYSLCAVITSIQIKKTICHQIHNSYESSALIYFSLNAYSICILSRSLREEFKRIFQRCIKCWTGCQNTAVIWGPTQLRNAQVMVY</sequence>